<evidence type="ECO:0000313" key="4">
    <source>
        <dbReference type="Proteomes" id="UP001515500"/>
    </source>
</evidence>
<dbReference type="RefSeq" id="XP_039122323.1">
    <property type="nucleotide sequence ID" value="XM_039266389.1"/>
</dbReference>
<dbReference type="GeneID" id="120258919"/>
<reference evidence="5" key="1">
    <citation type="submission" date="2025-08" db="UniProtKB">
        <authorList>
            <consortium name="RefSeq"/>
        </authorList>
    </citation>
    <scope>IDENTIFICATION</scope>
</reference>
<dbReference type="Proteomes" id="UP001515500">
    <property type="component" value="Chromosome 4"/>
</dbReference>
<dbReference type="GO" id="GO:0003676">
    <property type="term" value="F:nucleic acid binding"/>
    <property type="evidence" value="ECO:0007669"/>
    <property type="project" value="InterPro"/>
</dbReference>
<dbReference type="AlphaFoldDB" id="A0AB40B5E5"/>
<evidence type="ECO:0000256" key="1">
    <source>
        <dbReference type="ARBA" id="ARBA00007692"/>
    </source>
</evidence>
<evidence type="ECO:0000256" key="2">
    <source>
        <dbReference type="ARBA" id="ARBA00022472"/>
    </source>
</evidence>
<dbReference type="Pfam" id="PF02536">
    <property type="entry name" value="mTERF"/>
    <property type="match status" value="2"/>
</dbReference>
<evidence type="ECO:0000256" key="3">
    <source>
        <dbReference type="ARBA" id="ARBA00022946"/>
    </source>
</evidence>
<dbReference type="PANTHER" id="PTHR13068:SF113">
    <property type="entry name" value="TRANSCRIPTION TERMINATION FACTOR MTEF18, MITOCHONDRIAL"/>
    <property type="match status" value="1"/>
</dbReference>
<gene>
    <name evidence="5" type="primary">LOC120258919</name>
</gene>
<keyword evidence="4" id="KW-1185">Reference proteome</keyword>
<dbReference type="PANTHER" id="PTHR13068">
    <property type="entry name" value="CGI-12 PROTEIN-RELATED"/>
    <property type="match status" value="1"/>
</dbReference>
<dbReference type="Gene3D" id="1.25.70.10">
    <property type="entry name" value="Transcription termination factor 3, mitochondrial"/>
    <property type="match status" value="2"/>
</dbReference>
<proteinExistence type="inferred from homology"/>
<accession>A0AB40B5E5</accession>
<dbReference type="InterPro" id="IPR038538">
    <property type="entry name" value="MTERF_sf"/>
</dbReference>
<dbReference type="GO" id="GO:0006353">
    <property type="term" value="P:DNA-templated transcription termination"/>
    <property type="evidence" value="ECO:0007669"/>
    <property type="project" value="UniProtKB-KW"/>
</dbReference>
<dbReference type="FunFam" id="1.25.70.10:FF:000017">
    <property type="entry name" value="Transcription termination factor MTEF18, mitochondrial"/>
    <property type="match status" value="1"/>
</dbReference>
<name>A0AB40B5E5_DIOCR</name>
<keyword evidence="3" id="KW-0809">Transit peptide</keyword>
<dbReference type="SMART" id="SM00733">
    <property type="entry name" value="Mterf"/>
    <property type="match status" value="6"/>
</dbReference>
<comment type="similarity">
    <text evidence="1">Belongs to the mTERF family.</text>
</comment>
<keyword evidence="2" id="KW-0805">Transcription regulation</keyword>
<organism evidence="4 5">
    <name type="scientific">Dioscorea cayennensis subsp. rotundata</name>
    <name type="common">White Guinea yam</name>
    <name type="synonym">Dioscorea rotundata</name>
    <dbReference type="NCBI Taxonomy" id="55577"/>
    <lineage>
        <taxon>Eukaryota</taxon>
        <taxon>Viridiplantae</taxon>
        <taxon>Streptophyta</taxon>
        <taxon>Embryophyta</taxon>
        <taxon>Tracheophyta</taxon>
        <taxon>Spermatophyta</taxon>
        <taxon>Magnoliopsida</taxon>
        <taxon>Liliopsida</taxon>
        <taxon>Dioscoreales</taxon>
        <taxon>Dioscoreaceae</taxon>
        <taxon>Dioscorea</taxon>
    </lineage>
</organism>
<sequence length="563" mass="64476">MRHLPAIRLLCTVPPKLKNLSYRYRSRALSEARRAVTEYLHSTRALPFALADHIASNSPFSLSVLVSQIPFHDPSPLHIPRTLRRFLSYHPINEFDFFFESIGLPRASYPSPSCRLLFLSDDEPLLAAVNSLVRFGFPWTRLGILYREAACIFNESSELLVKRLRTVEALGLRRICVIGICLAFPSVLTADCDPGGEIDLLLRDLKKVFVDFGMDDCAGDDVDVFFEICCRIRVFYHAGSVKGTMGEIMGRNQRVFLDLEESFLAQRLDFFRKLGMHKEKVGTFVLDHVEILDFDLENTKISLREYLRKVGLSEEEVLRVSQECPFVMGRNKLSNLPGIMRATNLHEWFLDKIMNDNGRCISPDFASNIGYDVKIDGEFIEDLERLKSVKMHEFLSIKLDFICSIGFGENRITAKAVGLLNGTMNQLQERFDCLLELGIEYPMLCRIISAAPKVLNQGKDNILQKVNYLCNDLNYSLEYLENFPAFLCFDLENRIRPRYRILNWLQEIGLLKKPFSPATVLANSEKRFIINLWSIHPAAPKQWLECFSSRGDTDGRPKNIFSA</sequence>
<protein>
    <submittedName>
        <fullName evidence="5">Transcription termination factor MTEF18, mitochondrial</fullName>
    </submittedName>
</protein>
<keyword evidence="2" id="KW-0804">Transcription</keyword>
<keyword evidence="2" id="KW-0806">Transcription termination</keyword>
<evidence type="ECO:0000313" key="5">
    <source>
        <dbReference type="RefSeq" id="XP_039122323.1"/>
    </source>
</evidence>
<dbReference type="InterPro" id="IPR003690">
    <property type="entry name" value="MTERF"/>
</dbReference>